<dbReference type="EMBL" id="HADX01006863">
    <property type="protein sequence ID" value="SBP29095.1"/>
    <property type="molecule type" value="Transcribed_RNA"/>
</dbReference>
<feature type="non-terminal residue" evidence="2">
    <location>
        <position position="1"/>
    </location>
</feature>
<gene>
    <name evidence="2" type="primary">Nfu_g_1_010871</name>
</gene>
<feature type="compositionally biased region" description="Polar residues" evidence="1">
    <location>
        <begin position="27"/>
        <end position="59"/>
    </location>
</feature>
<feature type="region of interest" description="Disordered" evidence="1">
    <location>
        <begin position="1"/>
        <end position="86"/>
    </location>
</feature>
<protein>
    <submittedName>
        <fullName evidence="2">Uncharacterized protein</fullName>
    </submittedName>
</protein>
<name>A0A1A7YGP9_9TELE</name>
<proteinExistence type="predicted"/>
<reference evidence="2" key="1">
    <citation type="submission" date="2016-05" db="EMBL/GenBank/DDBJ databases">
        <authorList>
            <person name="Lavstsen T."/>
            <person name="Jespersen J.S."/>
        </authorList>
    </citation>
    <scope>NUCLEOTIDE SEQUENCE</scope>
    <source>
        <tissue evidence="2">Brain</tissue>
    </source>
</reference>
<organism evidence="2">
    <name type="scientific">Iconisemion striatum</name>
    <dbReference type="NCBI Taxonomy" id="60296"/>
    <lineage>
        <taxon>Eukaryota</taxon>
        <taxon>Metazoa</taxon>
        <taxon>Chordata</taxon>
        <taxon>Craniata</taxon>
        <taxon>Vertebrata</taxon>
        <taxon>Euteleostomi</taxon>
        <taxon>Actinopterygii</taxon>
        <taxon>Neopterygii</taxon>
        <taxon>Teleostei</taxon>
        <taxon>Neoteleostei</taxon>
        <taxon>Acanthomorphata</taxon>
        <taxon>Ovalentaria</taxon>
        <taxon>Atherinomorphae</taxon>
        <taxon>Cyprinodontiformes</taxon>
        <taxon>Nothobranchiidae</taxon>
        <taxon>Iconisemion</taxon>
    </lineage>
</organism>
<feature type="compositionally biased region" description="Basic and acidic residues" evidence="1">
    <location>
        <begin position="16"/>
        <end position="26"/>
    </location>
</feature>
<evidence type="ECO:0000313" key="2">
    <source>
        <dbReference type="EMBL" id="SBP29095.1"/>
    </source>
</evidence>
<feature type="non-terminal residue" evidence="2">
    <location>
        <position position="86"/>
    </location>
</feature>
<accession>A0A1A7YGP9</accession>
<feature type="compositionally biased region" description="Basic and acidic residues" evidence="1">
    <location>
        <begin position="77"/>
        <end position="86"/>
    </location>
</feature>
<evidence type="ECO:0000256" key="1">
    <source>
        <dbReference type="SAM" id="MobiDB-lite"/>
    </source>
</evidence>
<sequence>ARETHTGDARCACQRETAEKGRRTETRSGPTSLSTDTADSTELTVSSDATAEQTAQPSRRYQDQDRVSQPPSTAGWLHREDGSADC</sequence>
<dbReference type="AlphaFoldDB" id="A0A1A7YGP9"/>
<reference evidence="2" key="2">
    <citation type="submission" date="2016-06" db="EMBL/GenBank/DDBJ databases">
        <title>The genome of a short-lived fish provides insights into sex chromosome evolution and the genetic control of aging.</title>
        <authorList>
            <person name="Reichwald K."/>
            <person name="Felder M."/>
            <person name="Petzold A."/>
            <person name="Koch P."/>
            <person name="Groth M."/>
            <person name="Platzer M."/>
        </authorList>
    </citation>
    <scope>NUCLEOTIDE SEQUENCE</scope>
    <source>
        <tissue evidence="2">Brain</tissue>
    </source>
</reference>